<dbReference type="Proteomes" id="UP000324162">
    <property type="component" value="Unassembled WGS sequence"/>
</dbReference>
<dbReference type="Gene3D" id="2.80.10.50">
    <property type="match status" value="1"/>
</dbReference>
<dbReference type="PROSITE" id="PS50231">
    <property type="entry name" value="RICIN_B_LECTIN"/>
    <property type="match status" value="1"/>
</dbReference>
<protein>
    <recommendedName>
        <fullName evidence="1">Ricin B lectin domain-containing protein</fullName>
    </recommendedName>
</protein>
<accession>A0AB73BGZ0</accession>
<dbReference type="Pfam" id="PF00652">
    <property type="entry name" value="Ricin_B_lectin"/>
    <property type="match status" value="1"/>
</dbReference>
<evidence type="ECO:0000313" key="3">
    <source>
        <dbReference type="Proteomes" id="UP000324162"/>
    </source>
</evidence>
<sequence length="400" mass="46405">MSFLTFKIKIIILGLFVFSNVYANDLISHDFNDGKLGSYFECTSKAPNFTRVESGRVITHWYEKGYDGTRTSKGTEACTPLDDFKSTKETWLGFTINIEENHATDTESGIAQIFQFVDNSDIFTWTGMLKYEQGDLTFVRRSANNTSSQVQRVVEANFTKGEDHQIIIHYILSANNTGKIEIWVDNVLKYGHYNINFGFGNFNRSDSQYDDTYVELKFGQYNYAVDEYRNNEERIIYYDNMTWYNGTDGYSVVDPSPSKLFHITKFNASEFAIDGNNDSENGQNVYLWSSRSNNNNQKWYEVDRGNGYYSYQKYETGYCIDGGNGADNGQNIYLWQCEDNNQNQHWKKVYIKANTYHLTKRNAPLYAIDGNNTGNDGQNIYLWKARDTNQNQQWVFKELD</sequence>
<dbReference type="CDD" id="cd00161">
    <property type="entry name" value="beta-trefoil_Ricin-like"/>
    <property type="match status" value="1"/>
</dbReference>
<dbReference type="Gene3D" id="2.60.120.200">
    <property type="match status" value="1"/>
</dbReference>
<name>A0AB73BGZ0_9GAMM</name>
<reference evidence="2 3" key="1">
    <citation type="submission" date="2019-01" db="EMBL/GenBank/DDBJ databases">
        <title>Genome sequences of marine Pseudoalteromonas species.</title>
        <authorList>
            <person name="Boraston A.B."/>
            <person name="Hehemann J.-H."/>
            <person name="Vickers C.J."/>
            <person name="Salama-Alber O."/>
            <person name="Abe K."/>
            <person name="Hettle A.J."/>
        </authorList>
    </citation>
    <scope>NUCLEOTIDE SEQUENCE [LARGE SCALE GENOMIC DNA]</scope>
    <source>
        <strain evidence="2 3">PS42</strain>
    </source>
</reference>
<organism evidence="2 3">
    <name type="scientific">Pseudoalteromonas fuliginea</name>
    <dbReference type="NCBI Taxonomy" id="1872678"/>
    <lineage>
        <taxon>Bacteria</taxon>
        <taxon>Pseudomonadati</taxon>
        <taxon>Pseudomonadota</taxon>
        <taxon>Gammaproteobacteria</taxon>
        <taxon>Alteromonadales</taxon>
        <taxon>Pseudoalteromonadaceae</taxon>
        <taxon>Pseudoalteromonas</taxon>
    </lineage>
</organism>
<evidence type="ECO:0000313" key="2">
    <source>
        <dbReference type="EMBL" id="KAA1160581.1"/>
    </source>
</evidence>
<dbReference type="InterPro" id="IPR025975">
    <property type="entry name" value="Polysacc_lyase"/>
</dbReference>
<dbReference type="AlphaFoldDB" id="A0AB73BGZ0"/>
<dbReference type="SUPFAM" id="SSF50370">
    <property type="entry name" value="Ricin B-like lectins"/>
    <property type="match status" value="1"/>
</dbReference>
<evidence type="ECO:0000259" key="1">
    <source>
        <dbReference type="Pfam" id="PF00652"/>
    </source>
</evidence>
<dbReference type="InterPro" id="IPR035992">
    <property type="entry name" value="Ricin_B-like_lectins"/>
</dbReference>
<feature type="domain" description="Ricin B lectin" evidence="1">
    <location>
        <begin position="264"/>
        <end position="394"/>
    </location>
</feature>
<dbReference type="InterPro" id="IPR000772">
    <property type="entry name" value="Ricin_B_lectin"/>
</dbReference>
<dbReference type="EMBL" id="SEUK01000048">
    <property type="protein sequence ID" value="KAA1160581.1"/>
    <property type="molecule type" value="Genomic_DNA"/>
</dbReference>
<comment type="caution">
    <text evidence="2">The sequence shown here is derived from an EMBL/GenBank/DDBJ whole genome shotgun (WGS) entry which is preliminary data.</text>
</comment>
<dbReference type="RefSeq" id="WP_149614144.1">
    <property type="nucleotide sequence ID" value="NZ_SEUK01000048.1"/>
</dbReference>
<proteinExistence type="predicted"/>
<gene>
    <name evidence="2" type="ORF">EU508_08985</name>
</gene>
<dbReference type="Pfam" id="PF14099">
    <property type="entry name" value="Polysacc_lyase"/>
    <property type="match status" value="1"/>
</dbReference>